<feature type="transmembrane region" description="Helical" evidence="1">
    <location>
        <begin position="6"/>
        <end position="24"/>
    </location>
</feature>
<evidence type="ECO:0000259" key="2">
    <source>
        <dbReference type="Pfam" id="PF05569"/>
    </source>
</evidence>
<feature type="domain" description="Peptidase M56" evidence="2">
    <location>
        <begin position="6"/>
        <end position="315"/>
    </location>
</feature>
<evidence type="ECO:0000313" key="4">
    <source>
        <dbReference type="Proteomes" id="UP000824633"/>
    </source>
</evidence>
<keyword evidence="1" id="KW-0472">Membrane</keyword>
<dbReference type="RefSeq" id="WP_224034551.1">
    <property type="nucleotide sequence ID" value="NZ_AP024849.1"/>
</dbReference>
<dbReference type="Pfam" id="PF05569">
    <property type="entry name" value="Peptidase_M56"/>
    <property type="match status" value="1"/>
</dbReference>
<dbReference type="InterPro" id="IPR011042">
    <property type="entry name" value="6-blade_b-propeller_TolB-like"/>
</dbReference>
<dbReference type="Proteomes" id="UP000824633">
    <property type="component" value="Chromosome"/>
</dbReference>
<reference evidence="4" key="1">
    <citation type="submission" date="2021-07" db="EMBL/GenBank/DDBJ databases">
        <title>Complete genome sequencing of a Clostridium isolate.</title>
        <authorList>
            <person name="Ueki A."/>
            <person name="Tonouchi A."/>
        </authorList>
    </citation>
    <scope>NUCLEOTIDE SEQUENCE [LARGE SCALE GENOMIC DNA]</scope>
    <source>
        <strain evidence="4">C5S11</strain>
    </source>
</reference>
<feature type="transmembrane region" description="Helical" evidence="1">
    <location>
        <begin position="124"/>
        <end position="144"/>
    </location>
</feature>
<dbReference type="CDD" id="cd07341">
    <property type="entry name" value="M56_BlaR1_MecR1_like"/>
    <property type="match status" value="1"/>
</dbReference>
<keyword evidence="1" id="KW-0812">Transmembrane</keyword>
<dbReference type="PANTHER" id="PTHR34978">
    <property type="entry name" value="POSSIBLE SENSOR-TRANSDUCER PROTEIN BLAR"/>
    <property type="match status" value="1"/>
</dbReference>
<protein>
    <recommendedName>
        <fullName evidence="2">Peptidase M56 domain-containing protein</fullName>
    </recommendedName>
</protein>
<evidence type="ECO:0000256" key="1">
    <source>
        <dbReference type="SAM" id="Phobius"/>
    </source>
</evidence>
<dbReference type="InterPro" id="IPR052173">
    <property type="entry name" value="Beta-lactam_resp_regulator"/>
</dbReference>
<dbReference type="Gene3D" id="2.120.10.30">
    <property type="entry name" value="TolB, C-terminal domain"/>
    <property type="match status" value="1"/>
</dbReference>
<name>A0ABN6J1U8_9CLOT</name>
<proteinExistence type="predicted"/>
<gene>
    <name evidence="3" type="ORF">psyc5s11_43470</name>
</gene>
<keyword evidence="1" id="KW-1133">Transmembrane helix</keyword>
<feature type="transmembrane region" description="Helical" evidence="1">
    <location>
        <begin position="36"/>
        <end position="58"/>
    </location>
</feature>
<feature type="transmembrane region" description="Helical" evidence="1">
    <location>
        <begin position="325"/>
        <end position="345"/>
    </location>
</feature>
<dbReference type="PANTHER" id="PTHR34978:SF3">
    <property type="entry name" value="SLR0241 PROTEIN"/>
    <property type="match status" value="1"/>
</dbReference>
<keyword evidence="4" id="KW-1185">Reference proteome</keyword>
<dbReference type="InterPro" id="IPR008756">
    <property type="entry name" value="Peptidase_M56"/>
</dbReference>
<organism evidence="3 4">
    <name type="scientific">Clostridium gelidum</name>
    <dbReference type="NCBI Taxonomy" id="704125"/>
    <lineage>
        <taxon>Bacteria</taxon>
        <taxon>Bacillati</taxon>
        <taxon>Bacillota</taxon>
        <taxon>Clostridia</taxon>
        <taxon>Eubacteriales</taxon>
        <taxon>Clostridiaceae</taxon>
        <taxon>Clostridium</taxon>
    </lineage>
</organism>
<dbReference type="Gene3D" id="2.140.10.30">
    <property type="entry name" value="Dipeptidylpeptidase IV, N-terminal domain"/>
    <property type="match status" value="1"/>
</dbReference>
<sequence length="767" mass="87836">MEWLDFIFKMSLSGSILFLIMFIFKPLTKKIFSDTWHYYMLVITLLIFILPIGSFVTLPKIVDYKVPTPIETVNKITQNNKISNVKQDNNKEITQDNNEEKTVEKNKTSIEETKTSYSMSAKQIILYIWIVGAILFLTKEIHVYRSFYIKLKSMSDEIQDDSYEHGVLEVCKKSLKINKTIIIKECSRIKSPMITGISKPVITIPKMEYNENKLEMIFTHELIHYKRKDLVVKTIALIVNVINWFNPIVYIIRNSINVTCELSLDEQLVKNLDKSKRKYYGETILELIEYSQKKSLVLGASVCKSRKELETRLKKIIYFKKSKKAIACISIIATIIITSTSVFAANNITSNSIIKPDEFAVFVSNDGLYMSQIKENNSVKLDEGTQIKLPEISKDGLFVAYTKNDNLYICNIKTNEKEEVAKDIVSYNFDSKGDLIYSTKNTGMAMYNTNTKESASLISNEYTYYNINCDSKNKIYANKNSEYTQGKDLYSKPLGIISYDLDNKVEKLILEGKEGTNKEIGEEYTKSDIFESLGSTPTISQISKDDKYIYIWNRPKSGSASADMTEYAVYDILNNKLIESSKDNNMYALGYKNNISQNPVNSDLVALNAGNGREMYNNKTLGILNTKTNAFINLLPENQVSMTPSYSDDGKNILYSSAKTLEDIHNSGNLKTWQSEPHNIYEVNAETQKITQITNGKYFDFMPKYLSDNEILFVRGDGDSFSLWKTKDGVETKLGDSLSFNSDSKTYTHSWYYGHYETEMVMDVFTK</sequence>
<accession>A0ABN6J1U8</accession>
<evidence type="ECO:0000313" key="3">
    <source>
        <dbReference type="EMBL" id="BCZ48280.1"/>
    </source>
</evidence>
<dbReference type="SUPFAM" id="SSF82171">
    <property type="entry name" value="DPP6 N-terminal domain-like"/>
    <property type="match status" value="1"/>
</dbReference>
<dbReference type="EMBL" id="AP024849">
    <property type="protein sequence ID" value="BCZ48280.1"/>
    <property type="molecule type" value="Genomic_DNA"/>
</dbReference>